<keyword evidence="5" id="KW-1185">Reference proteome</keyword>
<dbReference type="InterPro" id="IPR043159">
    <property type="entry name" value="Lectin_gal-bd_sf"/>
</dbReference>
<sequence>MSWIIRRGVGGGEGGEGEEEEVIHGFVTFSTKSSAYGHVILLTYAHYILTPLIGRVTEAVEYCHHEDFIARCHDNQVIVITSAKYGRMEMGKCIKSDFGYMGCSVDVLDDVHGRCSGRRQCRIHVPDPVFDETKPCHEDLNNYLDVDYHCINVTLPEVDKCAQNTTNNITKSGYLASIVTMETGCGNEFSPWVILALPGQRINITLIDFRRSALYRTRSDDTPDDTYGDQRRRDSVIESSEQILCKELAIVEEEDIRTPLSSCEGSGIIDPGGTRYTSMGHNVTIFLRSRALDDEAHFVIKYDILGCPDIEANKLTWVTRDADKVSVGCLSTDMAWHMTCVGTEWQGEAGNCSAGQMKDTRVAGDGMSLSVGASVVIILVVSGVVGILVLLVGLFCMKRYRARRALRSDIPLKDIRPLNQDDNYDQDVLYARNNAFIPTRIRFSKQRLGRNKKNDPDHDYEYVWDMTGVTKGGATCSTVATRGTPKTSRSGESSPQVCHCPEIHVHVHQAVEGIPSSGAQISKVQIQTHADTMPRVVATICRTPVTCRRDGSDVTSPRTLRAIKGPGTPSGCRKGDEPTSRKHVTATMGRHKTSDTDPHHQHGQHHQHHQHQQCSGSSTTCQDPNGSNKRYWTLPVGRSAFKSKQQAKDPALKHRDPGDSTG</sequence>
<organism evidence="4 5">
    <name type="scientific">Paralvinella palmiformis</name>
    <dbReference type="NCBI Taxonomy" id="53620"/>
    <lineage>
        <taxon>Eukaryota</taxon>
        <taxon>Metazoa</taxon>
        <taxon>Spiralia</taxon>
        <taxon>Lophotrochozoa</taxon>
        <taxon>Annelida</taxon>
        <taxon>Polychaeta</taxon>
        <taxon>Sedentaria</taxon>
        <taxon>Canalipalpata</taxon>
        <taxon>Terebellida</taxon>
        <taxon>Terebelliformia</taxon>
        <taxon>Alvinellidae</taxon>
        <taxon>Paralvinella</taxon>
    </lineage>
</organism>
<dbReference type="CDD" id="cd22823">
    <property type="entry name" value="Gal_Rha_Lectin"/>
    <property type="match status" value="1"/>
</dbReference>
<reference evidence="4" key="1">
    <citation type="journal article" date="2023" name="Mol. Biol. Evol.">
        <title>Third-Generation Sequencing Reveals the Adaptive Role of the Epigenome in Three Deep-Sea Polychaetes.</title>
        <authorList>
            <person name="Perez M."/>
            <person name="Aroh O."/>
            <person name="Sun Y."/>
            <person name="Lan Y."/>
            <person name="Juniper S.K."/>
            <person name="Young C.R."/>
            <person name="Angers B."/>
            <person name="Qian P.Y."/>
        </authorList>
    </citation>
    <scope>NUCLEOTIDE SEQUENCE</scope>
    <source>
        <strain evidence="4">P08H-3</strain>
    </source>
</reference>
<dbReference type="EMBL" id="JAODUP010000122">
    <property type="protein sequence ID" value="KAK2161036.1"/>
    <property type="molecule type" value="Genomic_DNA"/>
</dbReference>
<dbReference type="Gene3D" id="2.60.120.740">
    <property type="match status" value="1"/>
</dbReference>
<protein>
    <recommendedName>
        <fullName evidence="3">SUEL-type lectin domain-containing protein</fullName>
    </recommendedName>
</protein>
<evidence type="ECO:0000256" key="1">
    <source>
        <dbReference type="SAM" id="MobiDB-lite"/>
    </source>
</evidence>
<evidence type="ECO:0000313" key="4">
    <source>
        <dbReference type="EMBL" id="KAK2161036.1"/>
    </source>
</evidence>
<feature type="transmembrane region" description="Helical" evidence="2">
    <location>
        <begin position="371"/>
        <end position="397"/>
    </location>
</feature>
<keyword evidence="2" id="KW-0472">Membrane</keyword>
<gene>
    <name evidence="4" type="ORF">LSH36_122g03036</name>
</gene>
<feature type="compositionally biased region" description="Basic and acidic residues" evidence="1">
    <location>
        <begin position="646"/>
        <end position="662"/>
    </location>
</feature>
<feature type="region of interest" description="Disordered" evidence="1">
    <location>
        <begin position="548"/>
        <end position="662"/>
    </location>
</feature>
<feature type="compositionally biased region" description="Basic residues" evidence="1">
    <location>
        <begin position="601"/>
        <end position="611"/>
    </location>
</feature>
<dbReference type="Proteomes" id="UP001208570">
    <property type="component" value="Unassembled WGS sequence"/>
</dbReference>
<name>A0AAD9NAH7_9ANNE</name>
<feature type="compositionally biased region" description="Polar residues" evidence="1">
    <location>
        <begin position="614"/>
        <end position="630"/>
    </location>
</feature>
<comment type="caution">
    <text evidence="4">The sequence shown here is derived from an EMBL/GenBank/DDBJ whole genome shotgun (WGS) entry which is preliminary data.</text>
</comment>
<dbReference type="AlphaFoldDB" id="A0AAD9NAH7"/>
<dbReference type="GO" id="GO:0030246">
    <property type="term" value="F:carbohydrate binding"/>
    <property type="evidence" value="ECO:0007669"/>
    <property type="project" value="InterPro"/>
</dbReference>
<dbReference type="InterPro" id="IPR000922">
    <property type="entry name" value="Lectin_gal-bd_dom"/>
</dbReference>
<evidence type="ECO:0000313" key="5">
    <source>
        <dbReference type="Proteomes" id="UP001208570"/>
    </source>
</evidence>
<dbReference type="PROSITE" id="PS50228">
    <property type="entry name" value="SUEL_LECTIN"/>
    <property type="match status" value="1"/>
</dbReference>
<proteinExistence type="predicted"/>
<feature type="domain" description="SUEL-type lectin" evidence="3">
    <location>
        <begin position="62"/>
        <end position="151"/>
    </location>
</feature>
<evidence type="ECO:0000259" key="3">
    <source>
        <dbReference type="PROSITE" id="PS50228"/>
    </source>
</evidence>
<dbReference type="PANTHER" id="PTHR46780">
    <property type="entry name" value="PROTEIN EVA-1"/>
    <property type="match status" value="1"/>
</dbReference>
<keyword evidence="2" id="KW-0812">Transmembrane</keyword>
<keyword evidence="2" id="KW-1133">Transmembrane helix</keyword>
<evidence type="ECO:0000256" key="2">
    <source>
        <dbReference type="SAM" id="Phobius"/>
    </source>
</evidence>
<dbReference type="Pfam" id="PF02140">
    <property type="entry name" value="SUEL_Lectin"/>
    <property type="match status" value="1"/>
</dbReference>
<accession>A0AAD9NAH7</accession>